<feature type="transmembrane region" description="Helical" evidence="3">
    <location>
        <begin position="31"/>
        <end position="54"/>
    </location>
</feature>
<dbReference type="GO" id="GO:0016780">
    <property type="term" value="F:phosphotransferase activity, for other substituted phosphate groups"/>
    <property type="evidence" value="ECO:0007669"/>
    <property type="project" value="InterPro"/>
</dbReference>
<evidence type="ECO:0000313" key="4">
    <source>
        <dbReference type="EMBL" id="OGY34856.1"/>
    </source>
</evidence>
<reference evidence="4 5" key="1">
    <citation type="journal article" date="2016" name="Nat. Commun.">
        <title>Thousands of microbial genomes shed light on interconnected biogeochemical processes in an aquifer system.</title>
        <authorList>
            <person name="Anantharaman K."/>
            <person name="Brown C.T."/>
            <person name="Hug L.A."/>
            <person name="Sharon I."/>
            <person name="Castelle C.J."/>
            <person name="Probst A.J."/>
            <person name="Thomas B.C."/>
            <person name="Singh A."/>
            <person name="Wilkins M.J."/>
            <person name="Karaoz U."/>
            <person name="Brodie E.L."/>
            <person name="Williams K.H."/>
            <person name="Hubbard S.S."/>
            <person name="Banfield J.F."/>
        </authorList>
    </citation>
    <scope>NUCLEOTIDE SEQUENCE [LARGE SCALE GENOMIC DNA]</scope>
</reference>
<protein>
    <recommendedName>
        <fullName evidence="6">CDP-diacylglycerol--glycerol-3-phosphate 3-phosphatidyltransferase</fullName>
    </recommendedName>
</protein>
<sequence length="162" mass="17283">MRTWIANAVTVSRLGFFAACIWFLGTGRPGVAILFFVVAWGLDAIDGAIARRLGQATILGSQLDKAIDRIIIIGSVVFLLRYEYLPTMAVFLLVKDVGLSIALSVKPTSKPFPSAGNLGKITSLLQGAGILWLFFGLPGQVAIVTGIGLLGGYVAVDYLRKL</sequence>
<dbReference type="InterPro" id="IPR043130">
    <property type="entry name" value="CDP-OH_PTrfase_TM_dom"/>
</dbReference>
<dbReference type="Pfam" id="PF01066">
    <property type="entry name" value="CDP-OH_P_transf"/>
    <property type="match status" value="1"/>
</dbReference>
<dbReference type="GO" id="GO:0008654">
    <property type="term" value="P:phospholipid biosynthetic process"/>
    <property type="evidence" value="ECO:0007669"/>
    <property type="project" value="InterPro"/>
</dbReference>
<name>A0A1G1X4B1_9BACT</name>
<dbReference type="InterPro" id="IPR000462">
    <property type="entry name" value="CDP-OH_P_trans"/>
</dbReference>
<evidence type="ECO:0000256" key="3">
    <source>
        <dbReference type="SAM" id="Phobius"/>
    </source>
</evidence>
<keyword evidence="3" id="KW-1133">Transmembrane helix</keyword>
<evidence type="ECO:0000313" key="5">
    <source>
        <dbReference type="Proteomes" id="UP000177528"/>
    </source>
</evidence>
<dbReference type="Proteomes" id="UP000177528">
    <property type="component" value="Unassembled WGS sequence"/>
</dbReference>
<dbReference type="EMBL" id="MHHR01000009">
    <property type="protein sequence ID" value="OGY34856.1"/>
    <property type="molecule type" value="Genomic_DNA"/>
</dbReference>
<feature type="transmembrane region" description="Helical" evidence="3">
    <location>
        <begin position="66"/>
        <end position="82"/>
    </location>
</feature>
<comment type="caution">
    <text evidence="4">The sequence shown here is derived from an EMBL/GenBank/DDBJ whole genome shotgun (WGS) entry which is preliminary data.</text>
</comment>
<gene>
    <name evidence="4" type="ORF">A3D99_03035</name>
</gene>
<evidence type="ECO:0000256" key="1">
    <source>
        <dbReference type="ARBA" id="ARBA00022679"/>
    </source>
</evidence>
<organism evidence="4 5">
    <name type="scientific">Candidatus Andersenbacteria bacterium RIFCSPHIGHO2_12_FULL_45_11</name>
    <dbReference type="NCBI Taxonomy" id="1797281"/>
    <lineage>
        <taxon>Bacteria</taxon>
        <taxon>Candidatus Anderseniibacteriota</taxon>
    </lineage>
</organism>
<dbReference type="GO" id="GO:0016020">
    <property type="term" value="C:membrane"/>
    <property type="evidence" value="ECO:0007669"/>
    <property type="project" value="InterPro"/>
</dbReference>
<dbReference type="InterPro" id="IPR048254">
    <property type="entry name" value="CDP_ALCOHOL_P_TRANSF_CS"/>
</dbReference>
<dbReference type="Gene3D" id="1.20.120.1760">
    <property type="match status" value="1"/>
</dbReference>
<proteinExistence type="inferred from homology"/>
<feature type="transmembrane region" description="Helical" evidence="3">
    <location>
        <begin position="5"/>
        <end position="25"/>
    </location>
</feature>
<keyword evidence="1 2" id="KW-0808">Transferase</keyword>
<dbReference type="PROSITE" id="PS00379">
    <property type="entry name" value="CDP_ALCOHOL_P_TRANSF"/>
    <property type="match status" value="1"/>
</dbReference>
<evidence type="ECO:0000256" key="2">
    <source>
        <dbReference type="RuleBase" id="RU003750"/>
    </source>
</evidence>
<comment type="similarity">
    <text evidence="2">Belongs to the CDP-alcohol phosphatidyltransferase class-I family.</text>
</comment>
<accession>A0A1G1X4B1</accession>
<evidence type="ECO:0008006" key="6">
    <source>
        <dbReference type="Google" id="ProtNLM"/>
    </source>
</evidence>
<keyword evidence="3" id="KW-0472">Membrane</keyword>
<keyword evidence="3" id="KW-0812">Transmembrane</keyword>
<feature type="transmembrane region" description="Helical" evidence="3">
    <location>
        <begin position="141"/>
        <end position="159"/>
    </location>
</feature>
<dbReference type="AlphaFoldDB" id="A0A1G1X4B1"/>